<dbReference type="PANTHER" id="PTHR12968">
    <property type="entry name" value="B9 DOMAIN-CONTAINING"/>
    <property type="match status" value="1"/>
</dbReference>
<keyword evidence="5" id="KW-0966">Cell projection</keyword>
<evidence type="ECO:0000313" key="8">
    <source>
        <dbReference type="Proteomes" id="UP000007110"/>
    </source>
</evidence>
<dbReference type="OMA" id="GEDYWGR"/>
<evidence type="ECO:0000256" key="2">
    <source>
        <dbReference type="ARBA" id="ARBA00022490"/>
    </source>
</evidence>
<name>A0A7M7LWF4_STRPU</name>
<dbReference type="GeneID" id="582600"/>
<dbReference type="RefSeq" id="XP_011678597.1">
    <property type="nucleotide sequence ID" value="XM_011680295.2"/>
</dbReference>
<accession>A0A7M7LWF4</accession>
<dbReference type="AlphaFoldDB" id="A0A7M7LWF4"/>
<dbReference type="Pfam" id="PF07162">
    <property type="entry name" value="B9-C2"/>
    <property type="match status" value="1"/>
</dbReference>
<keyword evidence="3" id="KW-0970">Cilium biogenesis/degradation</keyword>
<feature type="region of interest" description="Disordered" evidence="6">
    <location>
        <begin position="38"/>
        <end position="90"/>
    </location>
</feature>
<dbReference type="EnsemblMetazoa" id="XM_011680295">
    <property type="protein sequence ID" value="XP_011678597"/>
    <property type="gene ID" value="LOC582600"/>
</dbReference>
<dbReference type="PROSITE" id="PS51381">
    <property type="entry name" value="C2_B9"/>
    <property type="match status" value="1"/>
</dbReference>
<sequence length="575" mass="65602">MGDDSAGDFGTSYYRSLDPIKNLQIRVHLKRVTGSSLVPKAVLPGGNRNEDVAEGQEGIPLKPLRKKSGAAGGGGEGSKAQEEEQPNTENEDLYIFDWQEKVFSRREVQLYSNEASCEGPLEQKYFTDIKQQKAEGGRKTKRIFSYTDYDSFTHKEEESLTTTSPNEEPSFLAEKMRNVRRRKKMERRTRDAQGDPMLMQRRTNLVVERPSEEQKKSSHVIDTPMNTMYIMADLGVMDSEPKEEDECTLCTIKVSMGGVITVSPDFTHHRDPYTIVTDSAGRDTFQYTLTLASKSMSSKEQARENKMYHELLQRHTDIITAYVGQDFEQAPPSTLRLCILGEIVSAKNFEYDGLYVHYFVELPRHWAADRAQMLSGVTQTCFTKEINREYTSNFSHPFEMELYYQMNEFTEEDQDTLPKWPQLFLEVLSLDTWQRYRTEGYGCITVPPNPGTYTFEVKMWRPLGKSSYDDMRRFFIGGSPELEDPSYVSVPLTHDGKVLSRFGLKTETTGSVTVKLNLMQQSRAFMDQISSRKNVGTLIDRLGGMTVQSSVAGVLDLFQKARKRMQAAQDKLTTI</sequence>
<evidence type="ECO:0008006" key="9">
    <source>
        <dbReference type="Google" id="ProtNLM"/>
    </source>
</evidence>
<dbReference type="KEGG" id="spu:582600"/>
<proteinExistence type="predicted"/>
<comment type="subcellular location">
    <subcellularLocation>
        <location evidence="1">Cytoplasm</location>
        <location evidence="1">Cytoskeleton</location>
        <location evidence="1">Cilium basal body</location>
    </subcellularLocation>
</comment>
<keyword evidence="2" id="KW-0963">Cytoplasm</keyword>
<dbReference type="OrthoDB" id="10263520at2759"/>
<reference evidence="8" key="1">
    <citation type="submission" date="2015-02" db="EMBL/GenBank/DDBJ databases">
        <title>Genome sequencing for Strongylocentrotus purpuratus.</title>
        <authorList>
            <person name="Murali S."/>
            <person name="Liu Y."/>
            <person name="Vee V."/>
            <person name="English A."/>
            <person name="Wang M."/>
            <person name="Skinner E."/>
            <person name="Han Y."/>
            <person name="Muzny D.M."/>
            <person name="Worley K.C."/>
            <person name="Gibbs R.A."/>
        </authorList>
    </citation>
    <scope>NUCLEOTIDE SEQUENCE</scope>
</reference>
<reference evidence="7" key="2">
    <citation type="submission" date="2021-01" db="UniProtKB">
        <authorList>
            <consortium name="EnsemblMetazoa"/>
        </authorList>
    </citation>
    <scope>IDENTIFICATION</scope>
</reference>
<dbReference type="PANTHER" id="PTHR12968:SF4">
    <property type="entry name" value="TECTONIC-LIKE COMPLEX MEMBER MKS1"/>
    <property type="match status" value="1"/>
</dbReference>
<evidence type="ECO:0000256" key="5">
    <source>
        <dbReference type="ARBA" id="ARBA00023273"/>
    </source>
</evidence>
<evidence type="ECO:0000313" key="7">
    <source>
        <dbReference type="EnsemblMetazoa" id="XP_011678596"/>
    </source>
</evidence>
<dbReference type="GO" id="GO:0036038">
    <property type="term" value="C:MKS complex"/>
    <property type="evidence" value="ECO:0000318"/>
    <property type="project" value="GO_Central"/>
</dbReference>
<keyword evidence="4" id="KW-0206">Cytoskeleton</keyword>
<dbReference type="InterPro" id="IPR010796">
    <property type="entry name" value="C2_B9-type_dom"/>
</dbReference>
<dbReference type="EnsemblMetazoa" id="XM_011680294">
    <property type="protein sequence ID" value="XP_011678596"/>
    <property type="gene ID" value="LOC582600"/>
</dbReference>
<dbReference type="GO" id="GO:0060271">
    <property type="term" value="P:cilium assembly"/>
    <property type="evidence" value="ECO:0000318"/>
    <property type="project" value="GO_Central"/>
</dbReference>
<evidence type="ECO:0000256" key="4">
    <source>
        <dbReference type="ARBA" id="ARBA00023212"/>
    </source>
</evidence>
<dbReference type="CTD" id="54903"/>
<dbReference type="InParanoid" id="A0A7M7LWF4"/>
<dbReference type="Proteomes" id="UP000007110">
    <property type="component" value="Unassembled WGS sequence"/>
</dbReference>
<organism evidence="7 8">
    <name type="scientific">Strongylocentrotus purpuratus</name>
    <name type="common">Purple sea urchin</name>
    <dbReference type="NCBI Taxonomy" id="7668"/>
    <lineage>
        <taxon>Eukaryota</taxon>
        <taxon>Metazoa</taxon>
        <taxon>Echinodermata</taxon>
        <taxon>Eleutherozoa</taxon>
        <taxon>Echinozoa</taxon>
        <taxon>Echinoidea</taxon>
        <taxon>Euechinoidea</taxon>
        <taxon>Echinacea</taxon>
        <taxon>Camarodonta</taxon>
        <taxon>Echinidea</taxon>
        <taxon>Strongylocentrotidae</taxon>
        <taxon>Strongylocentrotus</taxon>
    </lineage>
</organism>
<protein>
    <recommendedName>
        <fullName evidence="9">Meckel syndrome type 1 protein</fullName>
    </recommendedName>
</protein>
<dbReference type="RefSeq" id="XP_011678596.1">
    <property type="nucleotide sequence ID" value="XM_011680294.2"/>
</dbReference>
<evidence type="ECO:0000256" key="6">
    <source>
        <dbReference type="SAM" id="MobiDB-lite"/>
    </source>
</evidence>
<evidence type="ECO:0000256" key="1">
    <source>
        <dbReference type="ARBA" id="ARBA00004120"/>
    </source>
</evidence>
<evidence type="ECO:0000256" key="3">
    <source>
        <dbReference type="ARBA" id="ARBA00022794"/>
    </source>
</evidence>
<keyword evidence="8" id="KW-1185">Reference proteome</keyword>